<dbReference type="InterPro" id="IPR021147">
    <property type="entry name" value="DUF697"/>
</dbReference>
<gene>
    <name evidence="8" type="ORF">HG543_28225</name>
</gene>
<dbReference type="GO" id="GO:0005525">
    <property type="term" value="F:GTP binding"/>
    <property type="evidence" value="ECO:0007669"/>
    <property type="project" value="InterPro"/>
</dbReference>
<dbReference type="InterPro" id="IPR027417">
    <property type="entry name" value="P-loop_NTPase"/>
</dbReference>
<evidence type="ECO:0000256" key="5">
    <source>
        <dbReference type="SAM" id="Coils"/>
    </source>
</evidence>
<evidence type="ECO:0000256" key="6">
    <source>
        <dbReference type="SAM" id="Phobius"/>
    </source>
</evidence>
<name>A0A848LLY0_9BACT</name>
<evidence type="ECO:0000256" key="1">
    <source>
        <dbReference type="ARBA" id="ARBA00004141"/>
    </source>
</evidence>
<organism evidence="8 9">
    <name type="scientific">Pyxidicoccus fallax</name>
    <dbReference type="NCBI Taxonomy" id="394095"/>
    <lineage>
        <taxon>Bacteria</taxon>
        <taxon>Pseudomonadati</taxon>
        <taxon>Myxococcota</taxon>
        <taxon>Myxococcia</taxon>
        <taxon>Myxococcales</taxon>
        <taxon>Cystobacterineae</taxon>
        <taxon>Myxococcaceae</taxon>
        <taxon>Pyxidicoccus</taxon>
    </lineage>
</organism>
<keyword evidence="5" id="KW-0175">Coiled coil</keyword>
<dbReference type="Pfam" id="PF01926">
    <property type="entry name" value="MMR_HSR1"/>
    <property type="match status" value="1"/>
</dbReference>
<dbReference type="Pfam" id="PF05128">
    <property type="entry name" value="DUF697"/>
    <property type="match status" value="1"/>
</dbReference>
<feature type="transmembrane region" description="Helical" evidence="6">
    <location>
        <begin position="307"/>
        <end position="332"/>
    </location>
</feature>
<keyword evidence="9" id="KW-1185">Reference proteome</keyword>
<dbReference type="Gene3D" id="3.40.50.300">
    <property type="entry name" value="P-loop containing nucleotide triphosphate hydrolases"/>
    <property type="match status" value="1"/>
</dbReference>
<dbReference type="InterPro" id="IPR006073">
    <property type="entry name" value="GTP-bd"/>
</dbReference>
<dbReference type="PANTHER" id="PTHR42714">
    <property type="entry name" value="TRNA MODIFICATION GTPASE GTPBP3"/>
    <property type="match status" value="1"/>
</dbReference>
<dbReference type="RefSeq" id="WP_169347986.1">
    <property type="nucleotide sequence ID" value="NZ_JABBJJ010000151.1"/>
</dbReference>
<sequence>MRESFFEDAARKAAESLGEPPRIILTGKTGAGKSSLTNTLLGKEVQKTDVVPCTQDEAEIDWKAGATDFKLIDVPGFAEAGLHAKRVEFILNNLPRAHLGLLVIGAPDRALQHEADFLADIRGVEERFPMLVVANKIDLVNPVRSWEPRELNLALPRTQKELNITAWSGEVRRACRIDEARLLRVAAGERYDDVENQYGIEALKRAIFHALPDVAQNHAARVLQVEDLKRDRAHKVIYANAVLAATAAVVPIPLASTPIITAIQAEMVLAIAFIYGVKLDWRQAVGLLGPALGFLTGPLAFQELVKLIPGFGSVVSSGVAGVITYAIGMTYLHFFIHGNFKPSAEEVKEVLRKQYSEAEHLKDQLKNEAERRKK</sequence>
<dbReference type="GO" id="GO:0030488">
    <property type="term" value="P:tRNA methylation"/>
    <property type="evidence" value="ECO:0007669"/>
    <property type="project" value="TreeGrafter"/>
</dbReference>
<feature type="transmembrane region" description="Helical" evidence="6">
    <location>
        <begin position="259"/>
        <end position="277"/>
    </location>
</feature>
<keyword evidence="3 6" id="KW-1133">Transmembrane helix</keyword>
<dbReference type="PANTHER" id="PTHR42714:SF2">
    <property type="entry name" value="TRNA MODIFICATION GTPASE GTPBP3, MITOCHONDRIAL"/>
    <property type="match status" value="1"/>
</dbReference>
<evidence type="ECO:0000313" key="8">
    <source>
        <dbReference type="EMBL" id="NMO18721.1"/>
    </source>
</evidence>
<evidence type="ECO:0000256" key="4">
    <source>
        <dbReference type="ARBA" id="ARBA00023136"/>
    </source>
</evidence>
<feature type="domain" description="G" evidence="7">
    <location>
        <begin position="22"/>
        <end position="136"/>
    </location>
</feature>
<protein>
    <submittedName>
        <fullName evidence="8">DUF697 domain-containing protein</fullName>
    </submittedName>
</protein>
<keyword evidence="2 6" id="KW-0812">Transmembrane</keyword>
<accession>A0A848LLY0</accession>
<dbReference type="EMBL" id="JABBJJ010000151">
    <property type="protein sequence ID" value="NMO18721.1"/>
    <property type="molecule type" value="Genomic_DNA"/>
</dbReference>
<dbReference type="AlphaFoldDB" id="A0A848LLY0"/>
<evidence type="ECO:0000256" key="2">
    <source>
        <dbReference type="ARBA" id="ARBA00022692"/>
    </source>
</evidence>
<comment type="subcellular location">
    <subcellularLocation>
        <location evidence="1">Membrane</location>
        <topology evidence="1">Multi-pass membrane protein</topology>
    </subcellularLocation>
</comment>
<dbReference type="GO" id="GO:0005829">
    <property type="term" value="C:cytosol"/>
    <property type="evidence" value="ECO:0007669"/>
    <property type="project" value="TreeGrafter"/>
</dbReference>
<feature type="coiled-coil region" evidence="5">
    <location>
        <begin position="344"/>
        <end position="371"/>
    </location>
</feature>
<dbReference type="GO" id="GO:0002098">
    <property type="term" value="P:tRNA wobble uridine modification"/>
    <property type="evidence" value="ECO:0007669"/>
    <property type="project" value="TreeGrafter"/>
</dbReference>
<feature type="transmembrane region" description="Helical" evidence="6">
    <location>
        <begin position="236"/>
        <end position="253"/>
    </location>
</feature>
<keyword evidence="4 6" id="KW-0472">Membrane</keyword>
<feature type="transmembrane region" description="Helical" evidence="6">
    <location>
        <begin position="284"/>
        <end position="301"/>
    </location>
</feature>
<evidence type="ECO:0000256" key="3">
    <source>
        <dbReference type="ARBA" id="ARBA00022989"/>
    </source>
</evidence>
<evidence type="ECO:0000259" key="7">
    <source>
        <dbReference type="Pfam" id="PF01926"/>
    </source>
</evidence>
<reference evidence="8 9" key="1">
    <citation type="submission" date="2020-04" db="EMBL/GenBank/DDBJ databases">
        <title>Draft genome of Pyxidicoccus fallax type strain.</title>
        <authorList>
            <person name="Whitworth D.E."/>
        </authorList>
    </citation>
    <scope>NUCLEOTIDE SEQUENCE [LARGE SCALE GENOMIC DNA]</scope>
    <source>
        <strain evidence="8 9">DSM 14698</strain>
    </source>
</reference>
<comment type="caution">
    <text evidence="8">The sequence shown here is derived from an EMBL/GenBank/DDBJ whole genome shotgun (WGS) entry which is preliminary data.</text>
</comment>
<dbReference type="Proteomes" id="UP000518300">
    <property type="component" value="Unassembled WGS sequence"/>
</dbReference>
<dbReference type="SUPFAM" id="SSF52540">
    <property type="entry name" value="P-loop containing nucleoside triphosphate hydrolases"/>
    <property type="match status" value="1"/>
</dbReference>
<evidence type="ECO:0000313" key="9">
    <source>
        <dbReference type="Proteomes" id="UP000518300"/>
    </source>
</evidence>
<proteinExistence type="predicted"/>
<dbReference type="GO" id="GO:0016020">
    <property type="term" value="C:membrane"/>
    <property type="evidence" value="ECO:0007669"/>
    <property type="project" value="UniProtKB-SubCell"/>
</dbReference>